<evidence type="ECO:0000256" key="1">
    <source>
        <dbReference type="SAM" id="Phobius"/>
    </source>
</evidence>
<reference evidence="3" key="1">
    <citation type="submission" date="2016-10" db="EMBL/GenBank/DDBJ databases">
        <authorList>
            <person name="Varghese N."/>
            <person name="Submissions S."/>
        </authorList>
    </citation>
    <scope>NUCLEOTIDE SEQUENCE [LARGE SCALE GENOMIC DNA]</scope>
    <source>
        <strain evidence="3">DSM 21789</strain>
    </source>
</reference>
<keyword evidence="1" id="KW-0812">Transmembrane</keyword>
<sequence>MKKTDLLIGMIIGFVSAFLGTYLFFTFCTEYSFLEGVKGMKSQGFLGKVITLGAILNLFTFFILLKINKELMARGVVLATILLAIITMFV</sequence>
<protein>
    <submittedName>
        <fullName evidence="2">Uncharacterized protein</fullName>
    </submittedName>
</protein>
<accession>A0A1I0YGF5</accession>
<keyword evidence="1" id="KW-0472">Membrane</keyword>
<dbReference type="OrthoDB" id="1362378at2"/>
<feature type="transmembrane region" description="Helical" evidence="1">
    <location>
        <begin position="71"/>
        <end position="89"/>
    </location>
</feature>
<keyword evidence="1" id="KW-1133">Transmembrane helix</keyword>
<dbReference type="RefSeq" id="WP_091476074.1">
    <property type="nucleotide sequence ID" value="NZ_FOJT01000004.1"/>
</dbReference>
<feature type="transmembrane region" description="Helical" evidence="1">
    <location>
        <begin position="45"/>
        <end position="64"/>
    </location>
</feature>
<proteinExistence type="predicted"/>
<dbReference type="EMBL" id="FOJT01000004">
    <property type="protein sequence ID" value="SFB11243.1"/>
    <property type="molecule type" value="Genomic_DNA"/>
</dbReference>
<name>A0A1I0YGF5_9FLAO</name>
<keyword evidence="3" id="KW-1185">Reference proteome</keyword>
<evidence type="ECO:0000313" key="2">
    <source>
        <dbReference type="EMBL" id="SFB11243.1"/>
    </source>
</evidence>
<dbReference type="AlphaFoldDB" id="A0A1I0YGF5"/>
<dbReference type="Proteomes" id="UP000199604">
    <property type="component" value="Unassembled WGS sequence"/>
</dbReference>
<evidence type="ECO:0000313" key="3">
    <source>
        <dbReference type="Proteomes" id="UP000199604"/>
    </source>
</evidence>
<dbReference type="STRING" id="498292.SAMN05660845_1675"/>
<gene>
    <name evidence="2" type="ORF">SAMN05660845_1675</name>
</gene>
<organism evidence="2 3">
    <name type="scientific">Flavobacterium swingsii</name>
    <dbReference type="NCBI Taxonomy" id="498292"/>
    <lineage>
        <taxon>Bacteria</taxon>
        <taxon>Pseudomonadati</taxon>
        <taxon>Bacteroidota</taxon>
        <taxon>Flavobacteriia</taxon>
        <taxon>Flavobacteriales</taxon>
        <taxon>Flavobacteriaceae</taxon>
        <taxon>Flavobacterium</taxon>
    </lineage>
</organism>
<feature type="transmembrane region" description="Helical" evidence="1">
    <location>
        <begin position="7"/>
        <end position="25"/>
    </location>
</feature>